<proteinExistence type="predicted"/>
<dbReference type="STRING" id="1797988.A3I35_00355"/>
<feature type="transmembrane region" description="Helical" evidence="1">
    <location>
        <begin position="146"/>
        <end position="166"/>
    </location>
</feature>
<comment type="caution">
    <text evidence="3">The sequence shown here is derived from an EMBL/GenBank/DDBJ whole genome shotgun (WGS) entry which is preliminary data.</text>
</comment>
<feature type="transmembrane region" description="Helical" evidence="1">
    <location>
        <begin position="181"/>
        <end position="203"/>
    </location>
</feature>
<keyword evidence="1" id="KW-0472">Membrane</keyword>
<name>A0A1F5RWT3_9BACT</name>
<accession>A0A1F5RWT3</accession>
<reference evidence="3 4" key="1">
    <citation type="journal article" date="2016" name="Nat. Commun.">
        <title>Thousands of microbial genomes shed light on interconnected biogeochemical processes in an aquifer system.</title>
        <authorList>
            <person name="Anantharaman K."/>
            <person name="Brown C.T."/>
            <person name="Hug L.A."/>
            <person name="Sharon I."/>
            <person name="Castelle C.J."/>
            <person name="Probst A.J."/>
            <person name="Thomas B.C."/>
            <person name="Singh A."/>
            <person name="Wilkins M.J."/>
            <person name="Karaoz U."/>
            <person name="Brodie E.L."/>
            <person name="Williams K.H."/>
            <person name="Hubbard S.S."/>
            <person name="Banfield J.F."/>
        </authorList>
    </citation>
    <scope>NUCLEOTIDE SEQUENCE [LARGE SCALE GENOMIC DNA]</scope>
</reference>
<keyword evidence="1" id="KW-0812">Transmembrane</keyword>
<dbReference type="Pfam" id="PF18920">
    <property type="entry name" value="DUF5671"/>
    <property type="match status" value="1"/>
</dbReference>
<feature type="domain" description="DUF5671" evidence="2">
    <location>
        <begin position="29"/>
        <end position="161"/>
    </location>
</feature>
<protein>
    <recommendedName>
        <fullName evidence="2">DUF5671 domain-containing protein</fullName>
    </recommendedName>
</protein>
<dbReference type="EMBL" id="MFFV01000047">
    <property type="protein sequence ID" value="OGF18782.1"/>
    <property type="molecule type" value="Genomic_DNA"/>
</dbReference>
<keyword evidence="1" id="KW-1133">Transmembrane helix</keyword>
<dbReference type="Proteomes" id="UP000177878">
    <property type="component" value="Unassembled WGS sequence"/>
</dbReference>
<organism evidence="3 4">
    <name type="scientific">Candidatus Falkowbacteria bacterium RIFCSPLOWO2_02_FULL_45_15</name>
    <dbReference type="NCBI Taxonomy" id="1797988"/>
    <lineage>
        <taxon>Bacteria</taxon>
        <taxon>Candidatus Falkowiibacteriota</taxon>
    </lineage>
</organism>
<feature type="transmembrane region" description="Helical" evidence="1">
    <location>
        <begin position="113"/>
        <end position="134"/>
    </location>
</feature>
<feature type="transmembrane region" description="Helical" evidence="1">
    <location>
        <begin position="29"/>
        <end position="54"/>
    </location>
</feature>
<evidence type="ECO:0000313" key="4">
    <source>
        <dbReference type="Proteomes" id="UP000177878"/>
    </source>
</evidence>
<gene>
    <name evidence="3" type="ORF">A3I35_00355</name>
</gene>
<feature type="transmembrane region" description="Helical" evidence="1">
    <location>
        <begin position="74"/>
        <end position="93"/>
    </location>
</feature>
<sequence>MAAAACYNVVKFNLTFTLMFEKNNSAKFAFFYLLSLVSLGFLAVSVGIVIFQIINKNIVDIVEEWQMRYDLNALRFAMSAIIVAAPVYYLSAWRINKNLFSGALPKDAGVRRWLTYFILFAAAVVVIGYLIALINVFLNGELTLKFSLKTVTVLIISAVVFSYYLYDIRREQAEGQKNKVITVYFYATLVMVLAVFIASFFFVESPAQARRLRQDGEALNRLMSLAGGVDAYYREKKVLPRDLSALLEDNLYVIERNAANPVTKKQFEYKIISGNKYQLCTDFQTSNKKSDTEQYDYYLDPQWQHDAGYQCISKKAQDDIGIKGVVPERVPVY</sequence>
<dbReference type="InterPro" id="IPR043728">
    <property type="entry name" value="DUF5671"/>
</dbReference>
<evidence type="ECO:0000256" key="1">
    <source>
        <dbReference type="SAM" id="Phobius"/>
    </source>
</evidence>
<evidence type="ECO:0000259" key="2">
    <source>
        <dbReference type="Pfam" id="PF18920"/>
    </source>
</evidence>
<evidence type="ECO:0000313" key="3">
    <source>
        <dbReference type="EMBL" id="OGF18782.1"/>
    </source>
</evidence>
<dbReference type="AlphaFoldDB" id="A0A1F5RWT3"/>